<accession>A0AAE0FR22</accession>
<gene>
    <name evidence="3" type="ORF">CYMTET_26787</name>
</gene>
<dbReference type="Proteomes" id="UP001190700">
    <property type="component" value="Unassembled WGS sequence"/>
</dbReference>
<feature type="transmembrane region" description="Helical" evidence="2">
    <location>
        <begin position="91"/>
        <end position="110"/>
    </location>
</feature>
<evidence type="ECO:0000313" key="3">
    <source>
        <dbReference type="EMBL" id="KAK3264476.1"/>
    </source>
</evidence>
<dbReference type="AlphaFoldDB" id="A0AAE0FR22"/>
<evidence type="ECO:0000256" key="1">
    <source>
        <dbReference type="SAM" id="MobiDB-lite"/>
    </source>
</evidence>
<sequence length="351" mass="39407">MPRISAAARNQARIAASRKPVASDNSALRTQSGKRGRRRPRLKKYKVLTDIYDEIGRLRRLARNRTIARELHTLALLHAHLQWFKQRRARFLWVGVIFLWLVFCVVVNLVQRGNVPVQYQVYTSLHNTFPLEAIAEDSAKSSEVLVSFSEASAWLSGTIEEVWKPIVCGNNRCEQPFERPHFRGAPGFLSMCQSDCGWADTLYEILVVLTVDFAGSSLGEGVADVLRLSASWNLCLRDEKRAEAGLESECWYKKPQSFKTTSGEFVEQYFVVEGRWGIRVEGDYYGLVQGKVLDIQNASAPVELPLSPSWNPCSPTPASLGERNPPSSRRCKLRGRAHEDASPVLGGRFGA</sequence>
<evidence type="ECO:0000256" key="2">
    <source>
        <dbReference type="SAM" id="Phobius"/>
    </source>
</evidence>
<keyword evidence="2" id="KW-1133">Transmembrane helix</keyword>
<evidence type="ECO:0000313" key="4">
    <source>
        <dbReference type="Proteomes" id="UP001190700"/>
    </source>
</evidence>
<dbReference type="EMBL" id="LGRX02014527">
    <property type="protein sequence ID" value="KAK3264476.1"/>
    <property type="molecule type" value="Genomic_DNA"/>
</dbReference>
<protein>
    <submittedName>
        <fullName evidence="3">Uncharacterized protein</fullName>
    </submittedName>
</protein>
<organism evidence="3 4">
    <name type="scientific">Cymbomonas tetramitiformis</name>
    <dbReference type="NCBI Taxonomy" id="36881"/>
    <lineage>
        <taxon>Eukaryota</taxon>
        <taxon>Viridiplantae</taxon>
        <taxon>Chlorophyta</taxon>
        <taxon>Pyramimonadophyceae</taxon>
        <taxon>Pyramimonadales</taxon>
        <taxon>Pyramimonadaceae</taxon>
        <taxon>Cymbomonas</taxon>
    </lineage>
</organism>
<keyword evidence="2" id="KW-0472">Membrane</keyword>
<keyword evidence="2" id="KW-0812">Transmembrane</keyword>
<name>A0AAE0FR22_9CHLO</name>
<proteinExistence type="predicted"/>
<comment type="caution">
    <text evidence="3">The sequence shown here is derived from an EMBL/GenBank/DDBJ whole genome shotgun (WGS) entry which is preliminary data.</text>
</comment>
<feature type="region of interest" description="Disordered" evidence="1">
    <location>
        <begin position="17"/>
        <end position="39"/>
    </location>
</feature>
<reference evidence="3 4" key="1">
    <citation type="journal article" date="2015" name="Genome Biol. Evol.">
        <title>Comparative Genomics of a Bacterivorous Green Alga Reveals Evolutionary Causalities and Consequences of Phago-Mixotrophic Mode of Nutrition.</title>
        <authorList>
            <person name="Burns J.A."/>
            <person name="Paasch A."/>
            <person name="Narechania A."/>
            <person name="Kim E."/>
        </authorList>
    </citation>
    <scope>NUCLEOTIDE SEQUENCE [LARGE SCALE GENOMIC DNA]</scope>
    <source>
        <strain evidence="3 4">PLY_AMNH</strain>
    </source>
</reference>
<keyword evidence="4" id="KW-1185">Reference proteome</keyword>
<feature type="region of interest" description="Disordered" evidence="1">
    <location>
        <begin position="313"/>
        <end position="351"/>
    </location>
</feature>